<dbReference type="Proteomes" id="UP000245216">
    <property type="component" value="Unassembled WGS sequence"/>
</dbReference>
<evidence type="ECO:0000256" key="1">
    <source>
        <dbReference type="ARBA" id="ARBA00023015"/>
    </source>
</evidence>
<reference evidence="6 7" key="2">
    <citation type="submission" date="2018-05" db="EMBL/GenBank/DDBJ databases">
        <authorList>
            <person name="Lanie J.A."/>
            <person name="Ng W.-L."/>
            <person name="Kazmierczak K.M."/>
            <person name="Andrzejewski T.M."/>
            <person name="Davidsen T.M."/>
            <person name="Wayne K.J."/>
            <person name="Tettelin H."/>
            <person name="Glass J.I."/>
            <person name="Rusch D."/>
            <person name="Podicherti R."/>
            <person name="Tsui H.-C.T."/>
            <person name="Winkler M.E."/>
        </authorList>
    </citation>
    <scope>NUCLEOTIDE SEQUENCE [LARGE SCALE GENOMIC DNA]</scope>
    <source>
        <strain evidence="6 7">YBY</strain>
    </source>
</reference>
<keyword evidence="3" id="KW-0804">Transcription</keyword>
<proteinExistence type="predicted"/>
<dbReference type="InterPro" id="IPR009057">
    <property type="entry name" value="Homeodomain-like_sf"/>
</dbReference>
<organism evidence="6 7">
    <name type="scientific">Alcaligenes faecalis</name>
    <dbReference type="NCBI Taxonomy" id="511"/>
    <lineage>
        <taxon>Bacteria</taxon>
        <taxon>Pseudomonadati</taxon>
        <taxon>Pseudomonadota</taxon>
        <taxon>Betaproteobacteria</taxon>
        <taxon>Burkholderiales</taxon>
        <taxon>Alcaligenaceae</taxon>
        <taxon>Alcaligenes</taxon>
    </lineage>
</organism>
<dbReference type="RefSeq" id="WP_109089611.1">
    <property type="nucleotide sequence ID" value="NZ_QEXO01000004.1"/>
</dbReference>
<dbReference type="AlphaFoldDB" id="A0A2U2BH86"/>
<evidence type="ECO:0000256" key="3">
    <source>
        <dbReference type="ARBA" id="ARBA00023163"/>
    </source>
</evidence>
<dbReference type="InterPro" id="IPR001647">
    <property type="entry name" value="HTH_TetR"/>
</dbReference>
<dbReference type="PANTHER" id="PTHR30055:SF151">
    <property type="entry name" value="TRANSCRIPTIONAL REGULATORY PROTEIN"/>
    <property type="match status" value="1"/>
</dbReference>
<keyword evidence="2 4" id="KW-0238">DNA-binding</keyword>
<sequence length="180" mass="19451">MSRGRGRPAGGTGLTLDDILNAGLALLDEGGEQGLSMRALASRLGVTPMSLYNHVPDRAGLLRALSDRVYAQVLQGLEEQEGSELRRILLRYHQVVSRHPHLTVAIFNDPQAFAGVTQEITQRLRSLLADCTAEPELWLGILIDHAHGSGLPASITKDEAAQRVYEQALDRLLIALSGAA</sequence>
<keyword evidence="1" id="KW-0805">Transcription regulation</keyword>
<dbReference type="PANTHER" id="PTHR30055">
    <property type="entry name" value="HTH-TYPE TRANSCRIPTIONAL REGULATOR RUTR"/>
    <property type="match status" value="1"/>
</dbReference>
<dbReference type="EMBL" id="QEXO01000004">
    <property type="protein sequence ID" value="PWE13361.1"/>
    <property type="molecule type" value="Genomic_DNA"/>
</dbReference>
<dbReference type="Pfam" id="PF00440">
    <property type="entry name" value="TetR_N"/>
    <property type="match status" value="1"/>
</dbReference>
<comment type="caution">
    <text evidence="6">The sequence shown here is derived from an EMBL/GenBank/DDBJ whole genome shotgun (WGS) entry which is preliminary data.</text>
</comment>
<dbReference type="STRING" id="511.UZ73_17350"/>
<accession>A0A2U2BH86</accession>
<reference evidence="6 7" key="1">
    <citation type="submission" date="2018-05" db="EMBL/GenBank/DDBJ databases">
        <title>Genome Sequence of an Efficient Indole-Degrading Bacterium, Alcaligenes sp.YBY.</title>
        <authorList>
            <person name="Yang B."/>
        </authorList>
    </citation>
    <scope>NUCLEOTIDE SEQUENCE [LARGE SCALE GENOMIC DNA]</scope>
    <source>
        <strain evidence="6 7">YBY</strain>
    </source>
</reference>
<feature type="domain" description="HTH tetR-type" evidence="5">
    <location>
        <begin position="13"/>
        <end position="73"/>
    </location>
</feature>
<gene>
    <name evidence="6" type="ORF">DF183_16265</name>
</gene>
<protein>
    <submittedName>
        <fullName evidence="6">TetR/AcrR family transcriptional regulator</fullName>
    </submittedName>
</protein>
<evidence type="ECO:0000313" key="6">
    <source>
        <dbReference type="EMBL" id="PWE13361.1"/>
    </source>
</evidence>
<evidence type="ECO:0000256" key="4">
    <source>
        <dbReference type="PROSITE-ProRule" id="PRU00335"/>
    </source>
</evidence>
<name>A0A2U2BH86_ALCFA</name>
<feature type="DNA-binding region" description="H-T-H motif" evidence="4">
    <location>
        <begin position="36"/>
        <end position="55"/>
    </location>
</feature>
<evidence type="ECO:0000313" key="7">
    <source>
        <dbReference type="Proteomes" id="UP000245216"/>
    </source>
</evidence>
<dbReference type="Gene3D" id="1.10.357.10">
    <property type="entry name" value="Tetracycline Repressor, domain 2"/>
    <property type="match status" value="1"/>
</dbReference>
<dbReference type="GO" id="GO:0003700">
    <property type="term" value="F:DNA-binding transcription factor activity"/>
    <property type="evidence" value="ECO:0007669"/>
    <property type="project" value="TreeGrafter"/>
</dbReference>
<evidence type="ECO:0000256" key="2">
    <source>
        <dbReference type="ARBA" id="ARBA00023125"/>
    </source>
</evidence>
<dbReference type="GO" id="GO:0000976">
    <property type="term" value="F:transcription cis-regulatory region binding"/>
    <property type="evidence" value="ECO:0007669"/>
    <property type="project" value="TreeGrafter"/>
</dbReference>
<dbReference type="SUPFAM" id="SSF46689">
    <property type="entry name" value="Homeodomain-like"/>
    <property type="match status" value="1"/>
</dbReference>
<dbReference type="PROSITE" id="PS50977">
    <property type="entry name" value="HTH_TETR_2"/>
    <property type="match status" value="1"/>
</dbReference>
<evidence type="ECO:0000259" key="5">
    <source>
        <dbReference type="PROSITE" id="PS50977"/>
    </source>
</evidence>
<dbReference type="InterPro" id="IPR050109">
    <property type="entry name" value="HTH-type_TetR-like_transc_reg"/>
</dbReference>